<keyword evidence="2 6" id="KW-0808">Transferase</keyword>
<evidence type="ECO:0000256" key="4">
    <source>
        <dbReference type="ARBA" id="ARBA00038440"/>
    </source>
</evidence>
<evidence type="ECO:0000259" key="7">
    <source>
        <dbReference type="Pfam" id="PF00551"/>
    </source>
</evidence>
<feature type="active site" description="Proton donor" evidence="6">
    <location>
        <position position="112"/>
    </location>
</feature>
<dbReference type="InterPro" id="IPR002376">
    <property type="entry name" value="Formyl_transf_N"/>
</dbReference>
<dbReference type="STRING" id="1842532.A7E78_01655"/>
<sequence length="219" mass="23949">MSNKLRLGILASGGGTNLQAIIDRIQDGTLHAEIALILSNKPTAGALQRGRLAGIPTLCIDQQQYKNRLDFDRAMVAALNEARVELVVLAGFMRLISNEFLEAFPDRIMNIHPALLPAFSGLNAQQQALDHGTRITGCTVHFVDAGVDTGPIVVQAAVPVLQNDTLETLSARILRQEHRIYPEAIRLFAEGRLRLEGRRVLIDPPLENPDQTLLSPPLS</sequence>
<comment type="function">
    <text evidence="6">Catalyzes the transfer of a formyl group from 10-formyltetrahydrofolate to 5-phospho-ribosyl-glycinamide (GAR), producing 5-phospho-ribosyl-N-formylglycinamide (FGAR) and tetrahydrofolate.</text>
</comment>
<dbReference type="OrthoDB" id="9806170at2"/>
<name>A0A1L3GL69_9BACT</name>
<dbReference type="CDD" id="cd08645">
    <property type="entry name" value="FMT_core_GART"/>
    <property type="match status" value="1"/>
</dbReference>
<feature type="site" description="Raises pKa of active site His" evidence="6">
    <location>
        <position position="148"/>
    </location>
</feature>
<dbReference type="RefSeq" id="WP_072282639.1">
    <property type="nucleotide sequence ID" value="NZ_CP015519.1"/>
</dbReference>
<organism evidence="8 9">
    <name type="scientific">Syntrophotalea acetylenivorans</name>
    <dbReference type="NCBI Taxonomy" id="1842532"/>
    <lineage>
        <taxon>Bacteria</taxon>
        <taxon>Pseudomonadati</taxon>
        <taxon>Thermodesulfobacteriota</taxon>
        <taxon>Desulfuromonadia</taxon>
        <taxon>Desulfuromonadales</taxon>
        <taxon>Syntrophotaleaceae</taxon>
        <taxon>Syntrophotalea</taxon>
    </lineage>
</organism>
<dbReference type="SUPFAM" id="SSF53328">
    <property type="entry name" value="Formyltransferase"/>
    <property type="match status" value="1"/>
</dbReference>
<comment type="pathway">
    <text evidence="1 6">Purine metabolism; IMP biosynthesis via de novo pathway; N(2)-formyl-N(1)-(5-phospho-D-ribosyl)glycinamide from N(1)-(5-phospho-D-ribosyl)glycinamide (10-formyl THF route): step 1/1.</text>
</comment>
<proteinExistence type="inferred from homology"/>
<comment type="catalytic activity">
    <reaction evidence="5 6">
        <text>N(1)-(5-phospho-beta-D-ribosyl)glycinamide + (6R)-10-formyltetrahydrofolate = N(2)-formyl-N(1)-(5-phospho-beta-D-ribosyl)glycinamide + (6S)-5,6,7,8-tetrahydrofolate + H(+)</text>
        <dbReference type="Rhea" id="RHEA:15053"/>
        <dbReference type="ChEBI" id="CHEBI:15378"/>
        <dbReference type="ChEBI" id="CHEBI:57453"/>
        <dbReference type="ChEBI" id="CHEBI:143788"/>
        <dbReference type="ChEBI" id="CHEBI:147286"/>
        <dbReference type="ChEBI" id="CHEBI:195366"/>
        <dbReference type="EC" id="2.1.2.2"/>
    </reaction>
</comment>
<evidence type="ECO:0000256" key="2">
    <source>
        <dbReference type="ARBA" id="ARBA00022679"/>
    </source>
</evidence>
<dbReference type="GO" id="GO:0005737">
    <property type="term" value="C:cytoplasm"/>
    <property type="evidence" value="ECO:0007669"/>
    <property type="project" value="TreeGrafter"/>
</dbReference>
<evidence type="ECO:0000256" key="6">
    <source>
        <dbReference type="HAMAP-Rule" id="MF_01930"/>
    </source>
</evidence>
<dbReference type="GO" id="GO:0004644">
    <property type="term" value="F:phosphoribosylglycinamide formyltransferase activity"/>
    <property type="evidence" value="ECO:0007669"/>
    <property type="project" value="UniProtKB-UniRule"/>
</dbReference>
<feature type="binding site" evidence="6">
    <location>
        <position position="68"/>
    </location>
    <ligand>
        <name>(6R)-10-formyltetrahydrofolate</name>
        <dbReference type="ChEBI" id="CHEBI:195366"/>
    </ligand>
</feature>
<dbReference type="EC" id="2.1.2.2" evidence="6"/>
<dbReference type="FunFam" id="3.40.50.170:FF:000007">
    <property type="entry name" value="Phosphoribosylglycinamide formyltransferase"/>
    <property type="match status" value="1"/>
</dbReference>
<dbReference type="PROSITE" id="PS00373">
    <property type="entry name" value="GART"/>
    <property type="match status" value="1"/>
</dbReference>
<dbReference type="PANTHER" id="PTHR43369">
    <property type="entry name" value="PHOSPHORIBOSYLGLYCINAMIDE FORMYLTRANSFERASE"/>
    <property type="match status" value="1"/>
</dbReference>
<dbReference type="KEGG" id="pef:A7E78_01655"/>
<feature type="binding site" evidence="6">
    <location>
        <begin position="93"/>
        <end position="96"/>
    </location>
    <ligand>
        <name>(6R)-10-formyltetrahydrofolate</name>
        <dbReference type="ChEBI" id="CHEBI:195366"/>
    </ligand>
</feature>
<dbReference type="EMBL" id="CP015519">
    <property type="protein sequence ID" value="APG26679.1"/>
    <property type="molecule type" value="Genomic_DNA"/>
</dbReference>
<evidence type="ECO:0000256" key="5">
    <source>
        <dbReference type="ARBA" id="ARBA00047664"/>
    </source>
</evidence>
<dbReference type="NCBIfam" id="TIGR00639">
    <property type="entry name" value="PurN"/>
    <property type="match status" value="1"/>
</dbReference>
<dbReference type="Gene3D" id="3.40.50.170">
    <property type="entry name" value="Formyl transferase, N-terminal domain"/>
    <property type="match status" value="1"/>
</dbReference>
<evidence type="ECO:0000313" key="8">
    <source>
        <dbReference type="EMBL" id="APG26679.1"/>
    </source>
</evidence>
<evidence type="ECO:0000256" key="3">
    <source>
        <dbReference type="ARBA" id="ARBA00022755"/>
    </source>
</evidence>
<dbReference type="InterPro" id="IPR004607">
    <property type="entry name" value="GART"/>
</dbReference>
<protein>
    <recommendedName>
        <fullName evidence="6">Phosphoribosylglycinamide formyltransferase</fullName>
        <ecNumber evidence="6">2.1.2.2</ecNumber>
    </recommendedName>
    <alternativeName>
        <fullName evidence="6">5'-phosphoribosylglycinamide transformylase</fullName>
    </alternativeName>
    <alternativeName>
        <fullName evidence="6">GAR transformylase</fullName>
        <shortName evidence="6">GART</shortName>
    </alternativeName>
</protein>
<feature type="binding site" evidence="6">
    <location>
        <begin position="15"/>
        <end position="17"/>
    </location>
    <ligand>
        <name>N(1)-(5-phospho-beta-D-ribosyl)glycinamide</name>
        <dbReference type="ChEBI" id="CHEBI:143788"/>
    </ligand>
</feature>
<comment type="similarity">
    <text evidence="4 6">Belongs to the GART family.</text>
</comment>
<accession>A0A1L3GL69</accession>
<dbReference type="AlphaFoldDB" id="A0A1L3GL69"/>
<dbReference type="HAMAP" id="MF_01930">
    <property type="entry name" value="PurN"/>
    <property type="match status" value="1"/>
</dbReference>
<dbReference type="InterPro" id="IPR036477">
    <property type="entry name" value="Formyl_transf_N_sf"/>
</dbReference>
<evidence type="ECO:0000256" key="1">
    <source>
        <dbReference type="ARBA" id="ARBA00005054"/>
    </source>
</evidence>
<evidence type="ECO:0000313" key="9">
    <source>
        <dbReference type="Proteomes" id="UP000182517"/>
    </source>
</evidence>
<dbReference type="InterPro" id="IPR001555">
    <property type="entry name" value="GART_AS"/>
</dbReference>
<dbReference type="GO" id="GO:0006189">
    <property type="term" value="P:'de novo' IMP biosynthetic process"/>
    <property type="evidence" value="ECO:0007669"/>
    <property type="project" value="UniProtKB-UniRule"/>
</dbReference>
<feature type="domain" description="Formyl transferase N-terminal" evidence="7">
    <location>
        <begin position="7"/>
        <end position="185"/>
    </location>
</feature>
<dbReference type="Proteomes" id="UP000182517">
    <property type="component" value="Chromosome"/>
</dbReference>
<gene>
    <name evidence="6" type="primary">purN</name>
    <name evidence="8" type="ORF">A7E78_01655</name>
</gene>
<reference evidence="8 9" key="1">
    <citation type="journal article" date="2017" name="Genome Announc.">
        <title>Complete Genome Sequences of Two Acetylene-Fermenting Pelobacter acetylenicus Strains.</title>
        <authorList>
            <person name="Sutton J.M."/>
            <person name="Baesman S.M."/>
            <person name="Fierst J.L."/>
            <person name="Poret-Peterson A.T."/>
            <person name="Oremland R.S."/>
            <person name="Dunlap D.S."/>
            <person name="Akob D.M."/>
        </authorList>
    </citation>
    <scope>NUCLEOTIDE SEQUENCE [LARGE SCALE GENOMIC DNA]</scope>
    <source>
        <strain evidence="8 9">SFB93</strain>
    </source>
</reference>
<keyword evidence="3 6" id="KW-0658">Purine biosynthesis</keyword>
<feature type="binding site" evidence="6">
    <location>
        <position position="110"/>
    </location>
    <ligand>
        <name>(6R)-10-formyltetrahydrofolate</name>
        <dbReference type="ChEBI" id="CHEBI:195366"/>
    </ligand>
</feature>
<dbReference type="Pfam" id="PF00551">
    <property type="entry name" value="Formyl_trans_N"/>
    <property type="match status" value="1"/>
</dbReference>
<keyword evidence="9" id="KW-1185">Reference proteome</keyword>
<dbReference type="UniPathway" id="UPA00074">
    <property type="reaction ID" value="UER00126"/>
</dbReference>
<dbReference type="PANTHER" id="PTHR43369:SF2">
    <property type="entry name" value="PHOSPHORIBOSYLGLYCINAMIDE FORMYLTRANSFERASE"/>
    <property type="match status" value="1"/>
</dbReference>